<dbReference type="InterPro" id="IPR003740">
    <property type="entry name" value="YitT"/>
</dbReference>
<sequence>MKGKVKTLFKEYLILTIASFIFAAAWECFMIPNGMSAGGMMGLCTIIQYATGDLIPAQVSYIAINAVLMVIAVLAMGIGFGFKTIYCIVVSTLAMGLISGIDALHSVPGEFFYIEEKVLVPIFAGVLEALGIGLILRYGGSTGGSDIVALMINKYWPVSLSTTFLIMDLFICAALLLLPEKNFSDMCYGLEMVVVFSFMVDTVVGGKKSSYQLFVFSDRYKEIADYIIYKMERGVTVLQAQGWYTKKSREVLMILISQKELPSLNKVIKDIDPRAFMSISATNNVYGEGFEEMKTGVKLKKKNQDRDEH</sequence>
<dbReference type="EMBL" id="DVLC01000083">
    <property type="protein sequence ID" value="HIT47085.1"/>
    <property type="molecule type" value="Genomic_DNA"/>
</dbReference>
<evidence type="ECO:0000256" key="3">
    <source>
        <dbReference type="ARBA" id="ARBA00022692"/>
    </source>
</evidence>
<dbReference type="GO" id="GO:0005886">
    <property type="term" value="C:plasma membrane"/>
    <property type="evidence" value="ECO:0007669"/>
    <property type="project" value="UniProtKB-SubCell"/>
</dbReference>
<evidence type="ECO:0000256" key="1">
    <source>
        <dbReference type="ARBA" id="ARBA00004651"/>
    </source>
</evidence>
<feature type="transmembrane region" description="Helical" evidence="6">
    <location>
        <begin position="12"/>
        <end position="32"/>
    </location>
</feature>
<feature type="transmembrane region" description="Helical" evidence="6">
    <location>
        <begin position="118"/>
        <end position="136"/>
    </location>
</feature>
<feature type="domain" description="DUF2179" evidence="7">
    <location>
        <begin position="233"/>
        <end position="287"/>
    </location>
</feature>
<accession>A0A9D1GMU8</accession>
<evidence type="ECO:0000259" key="7">
    <source>
        <dbReference type="Pfam" id="PF10035"/>
    </source>
</evidence>
<reference evidence="8" key="2">
    <citation type="journal article" date="2021" name="PeerJ">
        <title>Extensive microbial diversity within the chicken gut microbiome revealed by metagenomics and culture.</title>
        <authorList>
            <person name="Gilroy R."/>
            <person name="Ravi A."/>
            <person name="Getino M."/>
            <person name="Pursley I."/>
            <person name="Horton D.L."/>
            <person name="Alikhan N.F."/>
            <person name="Baker D."/>
            <person name="Gharbi K."/>
            <person name="Hall N."/>
            <person name="Watson M."/>
            <person name="Adriaenssens E.M."/>
            <person name="Foster-Nyarko E."/>
            <person name="Jarju S."/>
            <person name="Secka A."/>
            <person name="Antonio M."/>
            <person name="Oren A."/>
            <person name="Chaudhuri R.R."/>
            <person name="La Ragione R."/>
            <person name="Hildebrand F."/>
            <person name="Pallen M.J."/>
        </authorList>
    </citation>
    <scope>NUCLEOTIDE SEQUENCE</scope>
    <source>
        <strain evidence="8">ChiHecec2B26-709</strain>
    </source>
</reference>
<keyword evidence="2" id="KW-1003">Cell membrane</keyword>
<keyword evidence="5 6" id="KW-0472">Membrane</keyword>
<evidence type="ECO:0000256" key="4">
    <source>
        <dbReference type="ARBA" id="ARBA00022989"/>
    </source>
</evidence>
<dbReference type="PIRSF" id="PIRSF006483">
    <property type="entry name" value="Membrane_protein_YitT"/>
    <property type="match status" value="1"/>
</dbReference>
<dbReference type="PANTHER" id="PTHR33545">
    <property type="entry name" value="UPF0750 MEMBRANE PROTEIN YITT-RELATED"/>
    <property type="match status" value="1"/>
</dbReference>
<evidence type="ECO:0000256" key="2">
    <source>
        <dbReference type="ARBA" id="ARBA00022475"/>
    </source>
</evidence>
<evidence type="ECO:0000256" key="5">
    <source>
        <dbReference type="ARBA" id="ARBA00023136"/>
    </source>
</evidence>
<organism evidence="8 9">
    <name type="scientific">Candidatus Cryptobacteroides merdipullorum</name>
    <dbReference type="NCBI Taxonomy" id="2840771"/>
    <lineage>
        <taxon>Bacteria</taxon>
        <taxon>Pseudomonadati</taxon>
        <taxon>Bacteroidota</taxon>
        <taxon>Bacteroidia</taxon>
        <taxon>Bacteroidales</taxon>
        <taxon>Candidatus Cryptobacteroides</taxon>
    </lineage>
</organism>
<dbReference type="InterPro" id="IPR015867">
    <property type="entry name" value="N-reg_PII/ATP_PRibTrfase_C"/>
</dbReference>
<protein>
    <submittedName>
        <fullName evidence="8">YitT family protein</fullName>
    </submittedName>
</protein>
<reference evidence="8" key="1">
    <citation type="submission" date="2020-10" db="EMBL/GenBank/DDBJ databases">
        <authorList>
            <person name="Gilroy R."/>
        </authorList>
    </citation>
    <scope>NUCLEOTIDE SEQUENCE</scope>
    <source>
        <strain evidence="8">ChiHecec2B26-709</strain>
    </source>
</reference>
<name>A0A9D1GMU8_9BACT</name>
<dbReference type="PANTHER" id="PTHR33545:SF5">
    <property type="entry name" value="UPF0750 MEMBRANE PROTEIN YITT"/>
    <property type="match status" value="1"/>
</dbReference>
<dbReference type="Pfam" id="PF10035">
    <property type="entry name" value="DUF2179"/>
    <property type="match status" value="1"/>
</dbReference>
<dbReference type="Pfam" id="PF02588">
    <property type="entry name" value="YitT_membrane"/>
    <property type="match status" value="1"/>
</dbReference>
<feature type="transmembrane region" description="Helical" evidence="6">
    <location>
        <begin position="59"/>
        <end position="78"/>
    </location>
</feature>
<evidence type="ECO:0000256" key="6">
    <source>
        <dbReference type="SAM" id="Phobius"/>
    </source>
</evidence>
<dbReference type="InterPro" id="IPR051461">
    <property type="entry name" value="UPF0750_membrane"/>
</dbReference>
<feature type="transmembrane region" description="Helical" evidence="6">
    <location>
        <begin position="156"/>
        <end position="177"/>
    </location>
</feature>
<dbReference type="Proteomes" id="UP000886881">
    <property type="component" value="Unassembled WGS sequence"/>
</dbReference>
<evidence type="ECO:0000313" key="8">
    <source>
        <dbReference type="EMBL" id="HIT47085.1"/>
    </source>
</evidence>
<comment type="subcellular location">
    <subcellularLocation>
        <location evidence="1">Cell membrane</location>
        <topology evidence="1">Multi-pass membrane protein</topology>
    </subcellularLocation>
</comment>
<dbReference type="CDD" id="cd16380">
    <property type="entry name" value="YitT_C"/>
    <property type="match status" value="1"/>
</dbReference>
<comment type="caution">
    <text evidence="8">The sequence shown here is derived from an EMBL/GenBank/DDBJ whole genome shotgun (WGS) entry which is preliminary data.</text>
</comment>
<dbReference type="Gene3D" id="3.30.70.120">
    <property type="match status" value="1"/>
</dbReference>
<keyword evidence="3 6" id="KW-0812">Transmembrane</keyword>
<dbReference type="AlphaFoldDB" id="A0A9D1GMU8"/>
<dbReference type="InterPro" id="IPR019264">
    <property type="entry name" value="DUF2179"/>
</dbReference>
<evidence type="ECO:0000313" key="9">
    <source>
        <dbReference type="Proteomes" id="UP000886881"/>
    </source>
</evidence>
<keyword evidence="4 6" id="KW-1133">Transmembrane helix</keyword>
<feature type="transmembrane region" description="Helical" evidence="6">
    <location>
        <begin position="85"/>
        <end position="106"/>
    </location>
</feature>
<proteinExistence type="predicted"/>
<gene>
    <name evidence="8" type="ORF">IAC35_04420</name>
</gene>